<comment type="caution">
    <text evidence="1">The sequence shown here is derived from an EMBL/GenBank/DDBJ whole genome shotgun (WGS) entry which is preliminary data.</text>
</comment>
<proteinExistence type="predicted"/>
<dbReference type="EMBL" id="JACDUP010000002">
    <property type="protein sequence ID" value="MBA2868924.1"/>
    <property type="molecule type" value="Genomic_DNA"/>
</dbReference>
<evidence type="ECO:0000313" key="1">
    <source>
        <dbReference type="EMBL" id="MBA2868924.1"/>
    </source>
</evidence>
<evidence type="ECO:0000313" key="4">
    <source>
        <dbReference type="Proteomes" id="UP000571751"/>
    </source>
</evidence>
<dbReference type="Proteomes" id="UP000571751">
    <property type="component" value="Unassembled WGS sequence"/>
</dbReference>
<dbReference type="RefSeq" id="WP_181508049.1">
    <property type="nucleotide sequence ID" value="NZ_JACDUP010000002.1"/>
</dbReference>
<accession>A0A7J9PRX8</accession>
<dbReference type="EMBL" id="JACHEC010000002">
    <property type="protein sequence ID" value="MBB6401908.1"/>
    <property type="molecule type" value="Genomic_DNA"/>
</dbReference>
<reference evidence="1 4" key="1">
    <citation type="submission" date="2020-07" db="EMBL/GenBank/DDBJ databases">
        <title>Genomic Encyclopedia of Type Strains, Phase IV (KMG-V): Genome sequencing to study the core and pangenomes of soil and plant-associated prokaryotes.</title>
        <authorList>
            <person name="Whitman W."/>
        </authorList>
    </citation>
    <scope>NUCLEOTIDE SEQUENCE [LARGE SCALE GENOMIC DNA]</scope>
    <source>
        <strain evidence="2 3">C11</strain>
        <strain evidence="1 4">C14</strain>
    </source>
</reference>
<evidence type="ECO:0000313" key="2">
    <source>
        <dbReference type="EMBL" id="MBB6401908.1"/>
    </source>
</evidence>
<dbReference type="AlphaFoldDB" id="A0A7J9PRX8"/>
<name>A0A7J9PRX8_METMI</name>
<dbReference type="Proteomes" id="UP000536195">
    <property type="component" value="Unassembled WGS sequence"/>
</dbReference>
<organism evidence="1 4">
    <name type="scientific">Methanococcus maripaludis</name>
    <name type="common">Methanococcus deltae</name>
    <dbReference type="NCBI Taxonomy" id="39152"/>
    <lineage>
        <taxon>Archaea</taxon>
        <taxon>Methanobacteriati</taxon>
        <taxon>Methanobacteriota</taxon>
        <taxon>Methanomada group</taxon>
        <taxon>Methanococci</taxon>
        <taxon>Methanococcales</taxon>
        <taxon>Methanococcaceae</taxon>
        <taxon>Methanococcus</taxon>
    </lineage>
</organism>
<gene>
    <name evidence="2" type="ORF">HNP92_001213</name>
    <name evidence="1" type="ORF">HNP95_001103</name>
</gene>
<evidence type="ECO:0000313" key="3">
    <source>
        <dbReference type="Proteomes" id="UP000536195"/>
    </source>
</evidence>
<protein>
    <submittedName>
        <fullName evidence="1">Uncharacterized protein</fullName>
    </submittedName>
</protein>
<sequence>MNNARFPAKIIELEYFVHEGIRYDQDLFVESKNGETFWIQDVRLFCDDEMKGKTLEIEFSVSQSFSGDNLVKQGHKEKKIVFRKPDSKNKYPRDEPIFYGEIVGRKDDPRYLIVDVGSGTIIVSINTNEVDNFLIGDYIKIDSLMIHLCKLL</sequence>